<accession>A0A1I1MCF5</accession>
<dbReference type="AlphaFoldDB" id="A0A1I1MCF5"/>
<dbReference type="InterPro" id="IPR050767">
    <property type="entry name" value="Sel1_AlgK"/>
</dbReference>
<evidence type="ECO:0000313" key="1">
    <source>
        <dbReference type="EMBL" id="SFC83049.1"/>
    </source>
</evidence>
<dbReference type="SMART" id="SM00671">
    <property type="entry name" value="SEL1"/>
    <property type="match status" value="2"/>
</dbReference>
<keyword evidence="2" id="KW-1185">Reference proteome</keyword>
<dbReference type="SUPFAM" id="SSF81901">
    <property type="entry name" value="HCP-like"/>
    <property type="match status" value="1"/>
</dbReference>
<proteinExistence type="predicted"/>
<gene>
    <name evidence="1" type="ORF">SAMN02745724_02660</name>
</gene>
<dbReference type="InterPro" id="IPR006597">
    <property type="entry name" value="Sel1-like"/>
</dbReference>
<dbReference type="PANTHER" id="PTHR11102">
    <property type="entry name" value="SEL-1-LIKE PROTEIN"/>
    <property type="match status" value="1"/>
</dbReference>
<sequence>MFFMDIGKQVFKTPQSKLCCDKAMIQYAELKYIKLSFIPLFPFSTSYQSKCIECKSIVELTKNSDKAISWFDILSKFIGSGLLFFIALFLWQDKQKEVAQELAFLAQPQKYDFYLIDNSRFKNELSYRAEFVIAKVISVDKDKIEIVIGNYMYSRKRDLIKAIRLDTLVFDDFFPSKSQILTQAELINLYQDEVIYKALRPINFTLFGGVVLRPQAPEKLYKGYNPTPINQAGIRNYRNENFSEALALFKQAAEKGDAWAQINLAQMYRDGEGHQVDNKQALYWFEEAKQQGNKKAIFEYDRLCKQIKECSHLK</sequence>
<reference evidence="1 2" key="1">
    <citation type="submission" date="2016-10" db="EMBL/GenBank/DDBJ databases">
        <authorList>
            <person name="de Groot N.N."/>
        </authorList>
    </citation>
    <scope>NUCLEOTIDE SEQUENCE [LARGE SCALE GENOMIC DNA]</scope>
    <source>
        <strain evidence="1 2">DSM 6059</strain>
    </source>
</reference>
<evidence type="ECO:0000313" key="2">
    <source>
        <dbReference type="Proteomes" id="UP000198862"/>
    </source>
</evidence>
<organism evidence="1 2">
    <name type="scientific">Pseudoalteromonas denitrificans DSM 6059</name>
    <dbReference type="NCBI Taxonomy" id="1123010"/>
    <lineage>
        <taxon>Bacteria</taxon>
        <taxon>Pseudomonadati</taxon>
        <taxon>Pseudomonadota</taxon>
        <taxon>Gammaproteobacteria</taxon>
        <taxon>Alteromonadales</taxon>
        <taxon>Pseudoalteromonadaceae</taxon>
        <taxon>Pseudoalteromonas</taxon>
    </lineage>
</organism>
<dbReference type="Pfam" id="PF08238">
    <property type="entry name" value="Sel1"/>
    <property type="match status" value="2"/>
</dbReference>
<dbReference type="EMBL" id="FOLO01000019">
    <property type="protein sequence ID" value="SFC83049.1"/>
    <property type="molecule type" value="Genomic_DNA"/>
</dbReference>
<dbReference type="STRING" id="1123010.SAMN02745724_02660"/>
<dbReference type="InterPro" id="IPR011990">
    <property type="entry name" value="TPR-like_helical_dom_sf"/>
</dbReference>
<protein>
    <submittedName>
        <fullName evidence="1">Sel1 repeat-containing protein</fullName>
    </submittedName>
</protein>
<dbReference type="Proteomes" id="UP000198862">
    <property type="component" value="Unassembled WGS sequence"/>
</dbReference>
<dbReference type="PANTHER" id="PTHR11102:SF160">
    <property type="entry name" value="ERAD-ASSOCIATED E3 UBIQUITIN-PROTEIN LIGASE COMPONENT HRD3"/>
    <property type="match status" value="1"/>
</dbReference>
<dbReference type="OrthoDB" id="6306375at2"/>
<dbReference type="Gene3D" id="1.25.40.10">
    <property type="entry name" value="Tetratricopeptide repeat domain"/>
    <property type="match status" value="1"/>
</dbReference>
<name>A0A1I1MCF5_9GAMM</name>
<dbReference type="RefSeq" id="WP_091984615.1">
    <property type="nucleotide sequence ID" value="NZ_FOLO01000019.1"/>
</dbReference>